<evidence type="ECO:0000313" key="8">
    <source>
        <dbReference type="EMBL" id="VEL35421.1"/>
    </source>
</evidence>
<evidence type="ECO:0000256" key="1">
    <source>
        <dbReference type="ARBA" id="ARBA00004141"/>
    </source>
</evidence>
<dbReference type="GO" id="GO:0005254">
    <property type="term" value="F:chloride channel activity"/>
    <property type="evidence" value="ECO:0007669"/>
    <property type="project" value="TreeGrafter"/>
</dbReference>
<evidence type="ECO:0000256" key="3">
    <source>
        <dbReference type="ARBA" id="ARBA00022692"/>
    </source>
</evidence>
<keyword evidence="5" id="KW-0472">Membrane</keyword>
<keyword evidence="3" id="KW-0812">Transmembrane</keyword>
<dbReference type="EMBL" id="CAAALY010249804">
    <property type="protein sequence ID" value="VEL35421.1"/>
    <property type="molecule type" value="Genomic_DNA"/>
</dbReference>
<name>A0A3S5C4S8_9PLAT</name>
<dbReference type="PANTHER" id="PTHR12308:SF84">
    <property type="entry name" value="ANOCTAMIN"/>
    <property type="match status" value="1"/>
</dbReference>
<comment type="subcellular location">
    <subcellularLocation>
        <location evidence="1 6">Membrane</location>
        <topology evidence="1 6">Multi-pass membrane protein</topology>
    </subcellularLocation>
</comment>
<comment type="similarity">
    <text evidence="2 6">Belongs to the anoctamin family.</text>
</comment>
<organism evidence="8 9">
    <name type="scientific">Protopolystoma xenopodis</name>
    <dbReference type="NCBI Taxonomy" id="117903"/>
    <lineage>
        <taxon>Eukaryota</taxon>
        <taxon>Metazoa</taxon>
        <taxon>Spiralia</taxon>
        <taxon>Lophotrochozoa</taxon>
        <taxon>Platyhelminthes</taxon>
        <taxon>Monogenea</taxon>
        <taxon>Polyopisthocotylea</taxon>
        <taxon>Polystomatidea</taxon>
        <taxon>Polystomatidae</taxon>
        <taxon>Protopolystoma</taxon>
    </lineage>
</organism>
<evidence type="ECO:0000313" key="9">
    <source>
        <dbReference type="Proteomes" id="UP000784294"/>
    </source>
</evidence>
<keyword evidence="9" id="KW-1185">Reference proteome</keyword>
<dbReference type="InterPro" id="IPR049452">
    <property type="entry name" value="Anoctamin_TM"/>
</dbReference>
<gene>
    <name evidence="8" type="ORF">PXEA_LOCUS28861</name>
</gene>
<reference evidence="8" key="1">
    <citation type="submission" date="2018-11" db="EMBL/GenBank/DDBJ databases">
        <authorList>
            <consortium name="Pathogen Informatics"/>
        </authorList>
    </citation>
    <scope>NUCLEOTIDE SEQUENCE</scope>
</reference>
<dbReference type="OrthoDB" id="296386at2759"/>
<dbReference type="InterPro" id="IPR007632">
    <property type="entry name" value="Anoctamin"/>
</dbReference>
<evidence type="ECO:0000256" key="2">
    <source>
        <dbReference type="ARBA" id="ARBA00009671"/>
    </source>
</evidence>
<proteinExistence type="inferred from homology"/>
<dbReference type="PANTHER" id="PTHR12308">
    <property type="entry name" value="ANOCTAMIN"/>
    <property type="match status" value="1"/>
</dbReference>
<keyword evidence="4" id="KW-1133">Transmembrane helix</keyword>
<protein>
    <recommendedName>
        <fullName evidence="6">Anoctamin</fullName>
    </recommendedName>
</protein>
<dbReference type="AlphaFoldDB" id="A0A3S5C4S8"/>
<evidence type="ECO:0000259" key="7">
    <source>
        <dbReference type="Pfam" id="PF04547"/>
    </source>
</evidence>
<feature type="domain" description="Anoctamin transmembrane" evidence="7">
    <location>
        <begin position="19"/>
        <end position="136"/>
    </location>
</feature>
<dbReference type="Proteomes" id="UP000784294">
    <property type="component" value="Unassembled WGS sequence"/>
</dbReference>
<evidence type="ECO:0000256" key="4">
    <source>
        <dbReference type="ARBA" id="ARBA00022989"/>
    </source>
</evidence>
<dbReference type="Pfam" id="PF04547">
    <property type="entry name" value="Anoctamin"/>
    <property type="match status" value="1"/>
</dbReference>
<evidence type="ECO:0000256" key="6">
    <source>
        <dbReference type="RuleBase" id="RU280814"/>
    </source>
</evidence>
<comment type="caution">
    <text evidence="8">The sequence shown here is derived from an EMBL/GenBank/DDBJ whole genome shotgun (WGS) entry which is preliminary data.</text>
</comment>
<dbReference type="GO" id="GO:0005886">
    <property type="term" value="C:plasma membrane"/>
    <property type="evidence" value="ECO:0007669"/>
    <property type="project" value="TreeGrafter"/>
</dbReference>
<evidence type="ECO:0000256" key="5">
    <source>
        <dbReference type="ARBA" id="ARBA00023136"/>
    </source>
</evidence>
<sequence>MCPLCSVRLGCDYWQLSDICFYIKVSYLFDHPGTVFFAIFMVIWGRVIELDIWTIEISQETCSVTFLECWKRKSAELAHHWDVLDYENEEERPRPQYAALCSTYAKNPVTGLMEPYFPQKYRIPRLITGIGCILIMARNVFKSAME</sequence>
<accession>A0A3S5C4S8</accession>